<dbReference type="HAMAP" id="MF_00197">
    <property type="entry name" value="DAP_epimerase"/>
    <property type="match status" value="1"/>
</dbReference>
<reference evidence="10" key="1">
    <citation type="submission" date="2021-04" db="EMBL/GenBank/DDBJ databases">
        <title>Microbacterium tenobrionis sp. nov. and Microbacterium allomyrinae sp. nov., isolated from larvae of Tenobrio molitor and Allomyrina dichotoma, respectively.</title>
        <authorList>
            <person name="Lee S.D."/>
        </authorList>
    </citation>
    <scope>NUCLEOTIDE SEQUENCE</scope>
    <source>
        <strain evidence="10">BWT-G7</strain>
    </source>
</reference>
<comment type="catalytic activity">
    <reaction evidence="7 8">
        <text>(2S,6S)-2,6-diaminopimelate = meso-2,6-diaminopimelate</text>
        <dbReference type="Rhea" id="RHEA:15393"/>
        <dbReference type="ChEBI" id="CHEBI:57609"/>
        <dbReference type="ChEBI" id="CHEBI:57791"/>
        <dbReference type="EC" id="5.1.1.7"/>
    </reaction>
</comment>
<comment type="caution">
    <text evidence="8">Lacks conserved residue(s) required for the propagation of feature annotation.</text>
</comment>
<dbReference type="Pfam" id="PF01678">
    <property type="entry name" value="DAP_epimerase"/>
    <property type="match status" value="2"/>
</dbReference>
<dbReference type="InterPro" id="IPR001653">
    <property type="entry name" value="DAP_epimerase_DapF"/>
</dbReference>
<keyword evidence="11" id="KW-1185">Reference proteome</keyword>
<comment type="similarity">
    <text evidence="2 8">Belongs to the diaminopimelate epimerase family.</text>
</comment>
<evidence type="ECO:0000256" key="8">
    <source>
        <dbReference type="HAMAP-Rule" id="MF_00197"/>
    </source>
</evidence>
<evidence type="ECO:0000256" key="7">
    <source>
        <dbReference type="ARBA" id="ARBA00051712"/>
    </source>
</evidence>
<dbReference type="PANTHER" id="PTHR31689">
    <property type="entry name" value="DIAMINOPIMELATE EPIMERASE, CHLOROPLASTIC"/>
    <property type="match status" value="1"/>
</dbReference>
<comment type="function">
    <text evidence="8">Catalyzes the stereoinversion of LL-2,6-diaminopimelate (L,L-DAP) to meso-diaminopimelate (meso-DAP), a precursor of L-lysine and an essential component of the bacterial peptidoglycan.</text>
</comment>
<dbReference type="GO" id="GO:0009089">
    <property type="term" value="P:lysine biosynthetic process via diaminopimelate"/>
    <property type="evidence" value="ECO:0007669"/>
    <property type="project" value="UniProtKB-UniRule"/>
</dbReference>
<dbReference type="InterPro" id="IPR018510">
    <property type="entry name" value="DAP_epimerase_AS"/>
</dbReference>
<feature type="binding site" evidence="8">
    <location>
        <begin position="234"/>
        <end position="235"/>
    </location>
    <ligand>
        <name>substrate</name>
    </ligand>
</feature>
<keyword evidence="8" id="KW-0963">Cytoplasm</keyword>
<comment type="pathway">
    <text evidence="1 8">Amino-acid biosynthesis; L-lysine biosynthesis via DAP pathway; DL-2,6-diaminopimelate from LL-2,6-diaminopimelate: step 1/1.</text>
</comment>
<feature type="site" description="Could be important to modulate the pK values of the two catalytic cysteine residues" evidence="8">
    <location>
        <position position="224"/>
    </location>
</feature>
<dbReference type="PROSITE" id="PS01326">
    <property type="entry name" value="DAP_EPIMERASE"/>
    <property type="match status" value="1"/>
</dbReference>
<feature type="active site" evidence="9">
    <location>
        <position position="86"/>
    </location>
</feature>
<gene>
    <name evidence="8" type="primary">dapF</name>
    <name evidence="10" type="ORF">KEC57_16830</name>
</gene>
<proteinExistence type="inferred from homology"/>
<dbReference type="GO" id="GO:0008837">
    <property type="term" value="F:diaminopimelate epimerase activity"/>
    <property type="evidence" value="ECO:0007669"/>
    <property type="project" value="UniProtKB-UniRule"/>
</dbReference>
<feature type="active site" description="Proton acceptor" evidence="8">
    <location>
        <position position="233"/>
    </location>
</feature>
<sequence length="295" mass="31041">MAQTVSFTKGHGTGNDFVIVPDPDGLLDLSDDQVAVLCDRRFGIGGDGILRVVRASAIDEGREAAASGAEWFMDYRNADGSRAEMCGNGIRVFARYLTEVGWASIDETPLPIGTRAGVKTLTRSEDANGTGGFEVDLGIWRVEADDVLVRARGIGAPRPGLGIDVGNPHVVVALPDERELEGLDLVAQPQLHPEPPHGANVEFVVPADPLVRDGVGSIRMRVFERGVGETLSCGTGVAAAALAVRHWAGPAAPDRWTVDVPGGTLGVRMPEVDGERHVLLSGPATLVFSGEVTLA</sequence>
<dbReference type="EMBL" id="JAGTTN010000007">
    <property type="protein sequence ID" value="MCC2033853.1"/>
    <property type="molecule type" value="Genomic_DNA"/>
</dbReference>
<comment type="subcellular location">
    <subcellularLocation>
        <location evidence="8">Cytoplasm</location>
    </subcellularLocation>
</comment>
<evidence type="ECO:0000313" key="11">
    <source>
        <dbReference type="Proteomes" id="UP001139354"/>
    </source>
</evidence>
<feature type="binding site" evidence="8">
    <location>
        <begin position="87"/>
        <end position="88"/>
    </location>
    <ligand>
        <name>substrate</name>
    </ligand>
</feature>
<evidence type="ECO:0000256" key="2">
    <source>
        <dbReference type="ARBA" id="ARBA00010219"/>
    </source>
</evidence>
<dbReference type="Proteomes" id="UP001139354">
    <property type="component" value="Unassembled WGS sequence"/>
</dbReference>
<evidence type="ECO:0000256" key="3">
    <source>
        <dbReference type="ARBA" id="ARBA00013080"/>
    </source>
</evidence>
<dbReference type="RefSeq" id="WP_229385853.1">
    <property type="nucleotide sequence ID" value="NZ_JAGTTN010000007.1"/>
</dbReference>
<comment type="subunit">
    <text evidence="8">Homodimer.</text>
</comment>
<dbReference type="GO" id="GO:0005829">
    <property type="term" value="C:cytosol"/>
    <property type="evidence" value="ECO:0007669"/>
    <property type="project" value="TreeGrafter"/>
</dbReference>
<evidence type="ECO:0000256" key="1">
    <source>
        <dbReference type="ARBA" id="ARBA00005196"/>
    </source>
</evidence>
<feature type="binding site" evidence="8">
    <location>
        <position position="167"/>
    </location>
    <ligand>
        <name>substrate</name>
    </ligand>
</feature>
<comment type="caution">
    <text evidence="10">The sequence shown here is derived from an EMBL/GenBank/DDBJ whole genome shotgun (WGS) entry which is preliminary data.</text>
</comment>
<feature type="binding site" evidence="8">
    <location>
        <position position="15"/>
    </location>
    <ligand>
        <name>substrate</name>
    </ligand>
</feature>
<evidence type="ECO:0000256" key="6">
    <source>
        <dbReference type="ARBA" id="ARBA00023235"/>
    </source>
</evidence>
<feature type="active site" description="Proton donor" evidence="8">
    <location>
        <position position="86"/>
    </location>
</feature>
<dbReference type="SUPFAM" id="SSF54506">
    <property type="entry name" value="Diaminopimelate epimerase-like"/>
    <property type="match status" value="2"/>
</dbReference>
<feature type="binding site" evidence="8">
    <location>
        <position position="77"/>
    </location>
    <ligand>
        <name>substrate</name>
    </ligand>
</feature>
<accession>A0A9X1S553</accession>
<evidence type="ECO:0000256" key="5">
    <source>
        <dbReference type="ARBA" id="ARBA00023154"/>
    </source>
</evidence>
<feature type="site" description="Could be important to modulate the pK values of the two catalytic cysteine residues" evidence="8">
    <location>
        <position position="169"/>
    </location>
</feature>
<feature type="binding site" evidence="8">
    <location>
        <position position="200"/>
    </location>
    <ligand>
        <name>substrate</name>
    </ligand>
</feature>
<organism evidence="10 11">
    <name type="scientific">Microbacterium allomyrinae</name>
    <dbReference type="NCBI Taxonomy" id="2830666"/>
    <lineage>
        <taxon>Bacteria</taxon>
        <taxon>Bacillati</taxon>
        <taxon>Actinomycetota</taxon>
        <taxon>Actinomycetes</taxon>
        <taxon>Micrococcales</taxon>
        <taxon>Microbacteriaceae</taxon>
        <taxon>Microbacterium</taxon>
    </lineage>
</organism>
<dbReference type="Gene3D" id="3.10.310.10">
    <property type="entry name" value="Diaminopimelate Epimerase, Chain A, domain 1"/>
    <property type="match status" value="2"/>
</dbReference>
<protein>
    <recommendedName>
        <fullName evidence="3 8">Diaminopimelate epimerase</fullName>
        <shortName evidence="8">DAP epimerase</shortName>
        <ecNumber evidence="3 8">5.1.1.7</ecNumber>
    </recommendedName>
    <alternativeName>
        <fullName evidence="8">PLP-independent amino acid racemase</fullName>
    </alternativeName>
</protein>
<name>A0A9X1S553_9MICO</name>
<dbReference type="PANTHER" id="PTHR31689:SF0">
    <property type="entry name" value="DIAMINOPIMELATE EPIMERASE"/>
    <property type="match status" value="1"/>
</dbReference>
<keyword evidence="6 8" id="KW-0413">Isomerase</keyword>
<evidence type="ECO:0000256" key="9">
    <source>
        <dbReference type="PROSITE-ProRule" id="PRU10125"/>
    </source>
</evidence>
<dbReference type="AlphaFoldDB" id="A0A9X1S553"/>
<dbReference type="EC" id="5.1.1.7" evidence="3 8"/>
<evidence type="ECO:0000313" key="10">
    <source>
        <dbReference type="EMBL" id="MCC2033853.1"/>
    </source>
</evidence>
<evidence type="ECO:0000256" key="4">
    <source>
        <dbReference type="ARBA" id="ARBA00022605"/>
    </source>
</evidence>
<keyword evidence="4 8" id="KW-0028">Amino-acid biosynthesis</keyword>
<feature type="binding site" evidence="8">
    <location>
        <begin position="224"/>
        <end position="225"/>
    </location>
    <ligand>
        <name>substrate</name>
    </ligand>
</feature>
<keyword evidence="5 8" id="KW-0457">Lysine biosynthesis</keyword>
<dbReference type="NCBIfam" id="TIGR00652">
    <property type="entry name" value="DapF"/>
    <property type="match status" value="1"/>
</dbReference>